<evidence type="ECO:0000313" key="4">
    <source>
        <dbReference type="Proteomes" id="UP000007148"/>
    </source>
</evidence>
<dbReference type="AlphaFoldDB" id="G4T8B4"/>
<keyword evidence="4" id="KW-1185">Reference proteome</keyword>
<dbReference type="Proteomes" id="UP000007148">
    <property type="component" value="Unassembled WGS sequence"/>
</dbReference>
<accession>G4T8B4</accession>
<feature type="signal peptide" evidence="2">
    <location>
        <begin position="1"/>
        <end position="18"/>
    </location>
</feature>
<proteinExistence type="predicted"/>
<keyword evidence="2" id="KW-0732">Signal</keyword>
<sequence>MFIARLAVVAVSFSSALAFAVEERAPTVDPALEPLGNVPSACTSQCAILQTLAAIDPSNLSTLSPACTSQAQSDFLKCITCFEANSPSTFTPELLTAMQTSADNLNTGCLLVGSPVSSLAIPTPTGGAASGNSAATGSNAATTSPASSGSSPNGAQTIGATWGAAVGLVAAVVGSWLL</sequence>
<protein>
    <recommendedName>
        <fullName evidence="5">Extracellular membrane protein CFEM domain-containing protein</fullName>
    </recommendedName>
</protein>
<evidence type="ECO:0000313" key="3">
    <source>
        <dbReference type="EMBL" id="CCA67557.1"/>
    </source>
</evidence>
<dbReference type="OrthoDB" id="3253149at2759"/>
<comment type="caution">
    <text evidence="3">The sequence shown here is derived from an EMBL/GenBank/DDBJ whole genome shotgun (WGS) entry which is preliminary data.</text>
</comment>
<evidence type="ECO:0000256" key="2">
    <source>
        <dbReference type="SAM" id="SignalP"/>
    </source>
</evidence>
<evidence type="ECO:0000256" key="1">
    <source>
        <dbReference type="SAM" id="MobiDB-lite"/>
    </source>
</evidence>
<reference evidence="3 4" key="1">
    <citation type="journal article" date="2011" name="PLoS Pathog.">
        <title>Endophytic Life Strategies Decoded by Genome and Transcriptome Analyses of the Mutualistic Root Symbiont Piriformospora indica.</title>
        <authorList>
            <person name="Zuccaro A."/>
            <person name="Lahrmann U."/>
            <person name="Guldener U."/>
            <person name="Langen G."/>
            <person name="Pfiffi S."/>
            <person name="Biedenkopf D."/>
            <person name="Wong P."/>
            <person name="Samans B."/>
            <person name="Grimm C."/>
            <person name="Basiewicz M."/>
            <person name="Murat C."/>
            <person name="Martin F."/>
            <person name="Kogel K.H."/>
        </authorList>
    </citation>
    <scope>NUCLEOTIDE SEQUENCE [LARGE SCALE GENOMIC DNA]</scope>
    <source>
        <strain evidence="3 4">DSM 11827</strain>
    </source>
</reference>
<gene>
    <name evidence="3" type="ORF">PIIN_01386</name>
</gene>
<dbReference type="InParanoid" id="G4T8B4"/>
<organism evidence="3 4">
    <name type="scientific">Serendipita indica (strain DSM 11827)</name>
    <name type="common">Root endophyte fungus</name>
    <name type="synonym">Piriformospora indica</name>
    <dbReference type="NCBI Taxonomy" id="1109443"/>
    <lineage>
        <taxon>Eukaryota</taxon>
        <taxon>Fungi</taxon>
        <taxon>Dikarya</taxon>
        <taxon>Basidiomycota</taxon>
        <taxon>Agaricomycotina</taxon>
        <taxon>Agaricomycetes</taxon>
        <taxon>Sebacinales</taxon>
        <taxon>Serendipitaceae</taxon>
        <taxon>Serendipita</taxon>
    </lineage>
</organism>
<dbReference type="EMBL" id="CAFZ01000016">
    <property type="protein sequence ID" value="CCA67557.1"/>
    <property type="molecule type" value="Genomic_DNA"/>
</dbReference>
<feature type="chain" id="PRO_5003468803" description="Extracellular membrane protein CFEM domain-containing protein" evidence="2">
    <location>
        <begin position="19"/>
        <end position="178"/>
    </location>
</feature>
<dbReference type="HOGENOM" id="CLU_1497125_0_0_1"/>
<name>G4T8B4_SERID</name>
<feature type="region of interest" description="Disordered" evidence="1">
    <location>
        <begin position="125"/>
        <end position="154"/>
    </location>
</feature>
<evidence type="ECO:0008006" key="5">
    <source>
        <dbReference type="Google" id="ProtNLM"/>
    </source>
</evidence>